<dbReference type="PANTHER" id="PTHR38591">
    <property type="entry name" value="HYDROLASE"/>
    <property type="match status" value="1"/>
</dbReference>
<accession>A0ABX7NVT1</accession>
<gene>
    <name evidence="3" type="ORF">JY651_46360</name>
</gene>
<dbReference type="PANTHER" id="PTHR38591:SF1">
    <property type="entry name" value="BLL1000 PROTEIN"/>
    <property type="match status" value="1"/>
</dbReference>
<reference evidence="3 4" key="1">
    <citation type="submission" date="2021-02" db="EMBL/GenBank/DDBJ databases">
        <title>De Novo genome assembly of isolated myxobacteria.</title>
        <authorList>
            <person name="Stevens D.C."/>
        </authorList>
    </citation>
    <scope>NUCLEOTIDE SEQUENCE [LARGE SCALE GENOMIC DNA]</scope>
    <source>
        <strain evidence="4">SCPEA02</strain>
    </source>
</reference>
<feature type="region of interest" description="Disordered" evidence="1">
    <location>
        <begin position="393"/>
        <end position="421"/>
    </location>
</feature>
<keyword evidence="4" id="KW-1185">Reference proteome</keyword>
<evidence type="ECO:0000259" key="2">
    <source>
        <dbReference type="Pfam" id="PF07143"/>
    </source>
</evidence>
<dbReference type="Proteomes" id="UP000662747">
    <property type="component" value="Chromosome"/>
</dbReference>
<evidence type="ECO:0000313" key="4">
    <source>
        <dbReference type="Proteomes" id="UP000662747"/>
    </source>
</evidence>
<dbReference type="Pfam" id="PF17186">
    <property type="entry name" value="Lipocalin_9"/>
    <property type="match status" value="1"/>
</dbReference>
<evidence type="ECO:0000313" key="3">
    <source>
        <dbReference type="EMBL" id="QSQ22464.1"/>
    </source>
</evidence>
<dbReference type="Gene3D" id="2.40.370.10">
    <property type="entry name" value="AttH-like domain"/>
    <property type="match status" value="2"/>
</dbReference>
<dbReference type="EMBL" id="CP071090">
    <property type="protein sequence ID" value="QSQ22464.1"/>
    <property type="molecule type" value="Genomic_DNA"/>
</dbReference>
<evidence type="ECO:0000256" key="1">
    <source>
        <dbReference type="SAM" id="MobiDB-lite"/>
    </source>
</evidence>
<protein>
    <submittedName>
        <fullName evidence="3">Carotenoid 1,2-hydratase</fullName>
    </submittedName>
</protein>
<feature type="domain" description="AttH" evidence="2">
    <location>
        <begin position="82"/>
        <end position="256"/>
    </location>
</feature>
<sequence>MSGGRGLVIGTVVVLVGLAVAVAIVTRESAPPALRQGGTLTVSGALGGGGSADAGSDGYARAVEPRAFHFPEDHGPHPEFRTEWWYWTGNLETEDGRAFGYQFTLFRSALAPEAPQRASAWGTRQVYLGHFTVSDITGGAFHASERFSRAALDLAGARAQPFKVWLEDWEAVSVGESMWPVRLHAETDEVALELLLEPGKSPVLQGDRGLSQKGPERGNASYYYSMTRMPSRGTVRVEGQTYAVKGESWMDREWSTSALGADQVGWDWFSLQLSDGSELMYYQLRRKDGSADRFSSGTWVPPSGAASSEPVRVSREDVRIDVLDTWKSPRSGGQYPSRWRLRVDKLGLDVTVTPKLADQELPVSVRYWEGAVSLDGTREGRPLTGRGYVELTGYADTQGPRHAETRARGTPEAEATSSPVK</sequence>
<feature type="compositionally biased region" description="Basic and acidic residues" evidence="1">
    <location>
        <begin position="399"/>
        <end position="411"/>
    </location>
</feature>
<organism evidence="3 4">
    <name type="scientific">Pyxidicoccus parkwayensis</name>
    <dbReference type="NCBI Taxonomy" id="2813578"/>
    <lineage>
        <taxon>Bacteria</taxon>
        <taxon>Pseudomonadati</taxon>
        <taxon>Myxococcota</taxon>
        <taxon>Myxococcia</taxon>
        <taxon>Myxococcales</taxon>
        <taxon>Cystobacterineae</taxon>
        <taxon>Myxococcaceae</taxon>
        <taxon>Pyxidicoccus</taxon>
    </lineage>
</organism>
<dbReference type="Pfam" id="PF07143">
    <property type="entry name" value="CrtC"/>
    <property type="match status" value="1"/>
</dbReference>
<dbReference type="SUPFAM" id="SSF159245">
    <property type="entry name" value="AttH-like"/>
    <property type="match status" value="1"/>
</dbReference>
<dbReference type="InterPro" id="IPR023374">
    <property type="entry name" value="AttH-like_dom_sf"/>
</dbReference>
<proteinExistence type="predicted"/>
<dbReference type="RefSeq" id="WP_206724040.1">
    <property type="nucleotide sequence ID" value="NZ_CP071090.1"/>
</dbReference>
<name>A0ABX7NVT1_9BACT</name>
<dbReference type="InterPro" id="IPR010791">
    <property type="entry name" value="AttH_dom"/>
</dbReference>